<dbReference type="Gene3D" id="1.10.357.10">
    <property type="entry name" value="Tetracycline Repressor, domain 2"/>
    <property type="match status" value="1"/>
</dbReference>
<evidence type="ECO:0000256" key="2">
    <source>
        <dbReference type="PROSITE-ProRule" id="PRU00335"/>
    </source>
</evidence>
<dbReference type="RefSeq" id="WP_317628246.1">
    <property type="nucleotide sequence ID" value="NZ_BAAAMP010000002.1"/>
</dbReference>
<reference evidence="4 5" key="1">
    <citation type="submission" date="2020-07" db="EMBL/GenBank/DDBJ databases">
        <title>Sequencing the genomes of 1000 actinobacteria strains.</title>
        <authorList>
            <person name="Klenk H.-P."/>
        </authorList>
    </citation>
    <scope>NUCLEOTIDE SEQUENCE [LARGE SCALE GENOMIC DNA]</scope>
    <source>
        <strain evidence="4 5">DSM 19087</strain>
    </source>
</reference>
<dbReference type="SUPFAM" id="SSF46689">
    <property type="entry name" value="Homeodomain-like"/>
    <property type="match status" value="1"/>
</dbReference>
<evidence type="ECO:0000313" key="4">
    <source>
        <dbReference type="EMBL" id="NYI39656.1"/>
    </source>
</evidence>
<dbReference type="Gene3D" id="1.10.10.60">
    <property type="entry name" value="Homeodomain-like"/>
    <property type="match status" value="1"/>
</dbReference>
<sequence length="184" mass="19989">MSRREQILETAAGLFAERGYHGVSVNDIGEACGISGPALYKHFAGKEDLLAQSLTSISERLLSEGRRRRAEAPDASAALDALVAWHVEFALTHPALIVIQDREWSNLPERAQAAVRELQLAYIDAWVETLRELRPDLDRGTARAATQAVFGLINSTPHSARISSDSMARLLATMARDALLASGA</sequence>
<dbReference type="InterPro" id="IPR009057">
    <property type="entry name" value="Homeodomain-like_sf"/>
</dbReference>
<name>A0ABX2SL75_9ACTN</name>
<organism evidence="4 5">
    <name type="scientific">Aeromicrobium tamlense</name>
    <dbReference type="NCBI Taxonomy" id="375541"/>
    <lineage>
        <taxon>Bacteria</taxon>
        <taxon>Bacillati</taxon>
        <taxon>Actinomycetota</taxon>
        <taxon>Actinomycetes</taxon>
        <taxon>Propionibacteriales</taxon>
        <taxon>Nocardioidaceae</taxon>
        <taxon>Aeromicrobium</taxon>
    </lineage>
</organism>
<dbReference type="Proteomes" id="UP000587211">
    <property type="component" value="Unassembled WGS sequence"/>
</dbReference>
<dbReference type="InterPro" id="IPR036271">
    <property type="entry name" value="Tet_transcr_reg_TetR-rel_C_sf"/>
</dbReference>
<evidence type="ECO:0000259" key="3">
    <source>
        <dbReference type="PROSITE" id="PS50977"/>
    </source>
</evidence>
<gene>
    <name evidence="4" type="ORF">BJ975_003031</name>
</gene>
<dbReference type="PRINTS" id="PR00455">
    <property type="entry name" value="HTHTETR"/>
</dbReference>
<keyword evidence="5" id="KW-1185">Reference proteome</keyword>
<dbReference type="PANTHER" id="PTHR30055:SF237">
    <property type="entry name" value="TRANSCRIPTIONAL REPRESSOR MCE3R"/>
    <property type="match status" value="1"/>
</dbReference>
<comment type="caution">
    <text evidence="4">The sequence shown here is derived from an EMBL/GenBank/DDBJ whole genome shotgun (WGS) entry which is preliminary data.</text>
</comment>
<dbReference type="InterPro" id="IPR023772">
    <property type="entry name" value="DNA-bd_HTH_TetR-type_CS"/>
</dbReference>
<dbReference type="Pfam" id="PF00440">
    <property type="entry name" value="TetR_N"/>
    <property type="match status" value="1"/>
</dbReference>
<dbReference type="SUPFAM" id="SSF48498">
    <property type="entry name" value="Tetracyclin repressor-like, C-terminal domain"/>
    <property type="match status" value="1"/>
</dbReference>
<keyword evidence="1 2" id="KW-0238">DNA-binding</keyword>
<proteinExistence type="predicted"/>
<evidence type="ECO:0000313" key="5">
    <source>
        <dbReference type="Proteomes" id="UP000587211"/>
    </source>
</evidence>
<accession>A0ABX2SL75</accession>
<dbReference type="PROSITE" id="PS01081">
    <property type="entry name" value="HTH_TETR_1"/>
    <property type="match status" value="1"/>
</dbReference>
<dbReference type="Pfam" id="PF17932">
    <property type="entry name" value="TetR_C_24"/>
    <property type="match status" value="1"/>
</dbReference>
<protein>
    <submittedName>
        <fullName evidence="4">AcrR family transcriptional regulator</fullName>
    </submittedName>
</protein>
<evidence type="ECO:0000256" key="1">
    <source>
        <dbReference type="ARBA" id="ARBA00023125"/>
    </source>
</evidence>
<dbReference type="EMBL" id="JACBZN010000001">
    <property type="protein sequence ID" value="NYI39656.1"/>
    <property type="molecule type" value="Genomic_DNA"/>
</dbReference>
<feature type="DNA-binding region" description="H-T-H motif" evidence="2">
    <location>
        <begin position="24"/>
        <end position="43"/>
    </location>
</feature>
<dbReference type="InterPro" id="IPR050109">
    <property type="entry name" value="HTH-type_TetR-like_transc_reg"/>
</dbReference>
<dbReference type="PROSITE" id="PS50977">
    <property type="entry name" value="HTH_TETR_2"/>
    <property type="match status" value="1"/>
</dbReference>
<dbReference type="PANTHER" id="PTHR30055">
    <property type="entry name" value="HTH-TYPE TRANSCRIPTIONAL REGULATOR RUTR"/>
    <property type="match status" value="1"/>
</dbReference>
<feature type="domain" description="HTH tetR-type" evidence="3">
    <location>
        <begin position="1"/>
        <end position="61"/>
    </location>
</feature>
<dbReference type="InterPro" id="IPR041490">
    <property type="entry name" value="KstR2_TetR_C"/>
</dbReference>
<dbReference type="InterPro" id="IPR001647">
    <property type="entry name" value="HTH_TetR"/>
</dbReference>